<feature type="transmembrane region" description="Helical" evidence="1">
    <location>
        <begin position="161"/>
        <end position="178"/>
    </location>
</feature>
<keyword evidence="3" id="KW-0407">Ion channel</keyword>
<feature type="transmembrane region" description="Helical" evidence="1">
    <location>
        <begin position="190"/>
        <end position="211"/>
    </location>
</feature>
<evidence type="ECO:0000256" key="1">
    <source>
        <dbReference type="SAM" id="Phobius"/>
    </source>
</evidence>
<evidence type="ECO:0000259" key="2">
    <source>
        <dbReference type="Pfam" id="PF07885"/>
    </source>
</evidence>
<dbReference type="Gene3D" id="1.10.287.70">
    <property type="match status" value="1"/>
</dbReference>
<evidence type="ECO:0000313" key="3">
    <source>
        <dbReference type="EMBL" id="MBE9116488.1"/>
    </source>
</evidence>
<dbReference type="Proteomes" id="UP000654482">
    <property type="component" value="Unassembled WGS sequence"/>
</dbReference>
<dbReference type="Pfam" id="PF07885">
    <property type="entry name" value="Ion_trans_2"/>
    <property type="match status" value="1"/>
</dbReference>
<name>A0A8J7IUF4_9CYAN</name>
<sequence length="237" mass="26663">MIVERLDGLNSHANQEWETISNTTYPRYSKLVSTRKFIGFLSVVLLLYATSNTFHQILPVWHSLRIGLIASIVGILSGLTLIVVLVFEVFLGAGIDIELKLQKGQKILQEYQFIPSLNKLPFLLTFLGLGFFTIILGFASFDAELLRQNSNNFSGLEEGFLSIYFSIVTFSTVGYGDIYPTSIIARSAAICEIFIAMFFSLIALSTTLSWVTAYERQQHDLSIKQRIQDIEARKTSL</sequence>
<accession>A0A8J7IUF4</accession>
<dbReference type="EMBL" id="JADEWZ010000015">
    <property type="protein sequence ID" value="MBE9116488.1"/>
    <property type="molecule type" value="Genomic_DNA"/>
</dbReference>
<keyword evidence="1" id="KW-0812">Transmembrane</keyword>
<gene>
    <name evidence="3" type="ORF">IQ249_11310</name>
</gene>
<dbReference type="GO" id="GO:0034220">
    <property type="term" value="P:monoatomic ion transmembrane transport"/>
    <property type="evidence" value="ECO:0007669"/>
    <property type="project" value="UniProtKB-KW"/>
</dbReference>
<dbReference type="InterPro" id="IPR013099">
    <property type="entry name" value="K_chnl_dom"/>
</dbReference>
<feature type="transmembrane region" description="Helical" evidence="1">
    <location>
        <begin position="66"/>
        <end position="99"/>
    </location>
</feature>
<protein>
    <submittedName>
        <fullName evidence="3">Two pore domain potassium channel family protein</fullName>
    </submittedName>
</protein>
<evidence type="ECO:0000313" key="4">
    <source>
        <dbReference type="Proteomes" id="UP000654482"/>
    </source>
</evidence>
<keyword evidence="3" id="KW-0406">Ion transport</keyword>
<keyword evidence="4" id="KW-1185">Reference proteome</keyword>
<dbReference type="SUPFAM" id="SSF81324">
    <property type="entry name" value="Voltage-gated potassium channels"/>
    <property type="match status" value="1"/>
</dbReference>
<feature type="transmembrane region" description="Helical" evidence="1">
    <location>
        <begin position="37"/>
        <end position="54"/>
    </location>
</feature>
<dbReference type="AlphaFoldDB" id="A0A8J7IUF4"/>
<keyword evidence="3" id="KW-0813">Transport</keyword>
<proteinExistence type="predicted"/>
<reference evidence="3" key="1">
    <citation type="submission" date="2020-10" db="EMBL/GenBank/DDBJ databases">
        <authorList>
            <person name="Castelo-Branco R."/>
            <person name="Eusebio N."/>
            <person name="Adriana R."/>
            <person name="Vieira A."/>
            <person name="Brugerolle De Fraissinette N."/>
            <person name="Rezende De Castro R."/>
            <person name="Schneider M.P."/>
            <person name="Vasconcelos V."/>
            <person name="Leao P.N."/>
        </authorList>
    </citation>
    <scope>NUCLEOTIDE SEQUENCE</scope>
    <source>
        <strain evidence="3">LEGE 07157</strain>
    </source>
</reference>
<feature type="transmembrane region" description="Helical" evidence="1">
    <location>
        <begin position="120"/>
        <end position="141"/>
    </location>
</feature>
<comment type="caution">
    <text evidence="3">The sequence shown here is derived from an EMBL/GenBank/DDBJ whole genome shotgun (WGS) entry which is preliminary data.</text>
</comment>
<keyword evidence="1" id="KW-0472">Membrane</keyword>
<feature type="domain" description="Potassium channel" evidence="2">
    <location>
        <begin position="143"/>
        <end position="212"/>
    </location>
</feature>
<keyword evidence="1" id="KW-1133">Transmembrane helix</keyword>
<organism evidence="3 4">
    <name type="scientific">Lusitaniella coriacea LEGE 07157</name>
    <dbReference type="NCBI Taxonomy" id="945747"/>
    <lineage>
        <taxon>Bacteria</taxon>
        <taxon>Bacillati</taxon>
        <taxon>Cyanobacteriota</taxon>
        <taxon>Cyanophyceae</taxon>
        <taxon>Spirulinales</taxon>
        <taxon>Lusitaniellaceae</taxon>
        <taxon>Lusitaniella</taxon>
    </lineage>
</organism>